<organism evidence="1">
    <name type="scientific">marine sediment metagenome</name>
    <dbReference type="NCBI Taxonomy" id="412755"/>
    <lineage>
        <taxon>unclassified sequences</taxon>
        <taxon>metagenomes</taxon>
        <taxon>ecological metagenomes</taxon>
    </lineage>
</organism>
<protein>
    <submittedName>
        <fullName evidence="1">Uncharacterized protein</fullName>
    </submittedName>
</protein>
<feature type="non-terminal residue" evidence="1">
    <location>
        <position position="1"/>
    </location>
</feature>
<dbReference type="AlphaFoldDB" id="X1QB51"/>
<gene>
    <name evidence="1" type="ORF">S06H3_59780</name>
</gene>
<proteinExistence type="predicted"/>
<accession>X1QB51</accession>
<name>X1QB51_9ZZZZ</name>
<comment type="caution">
    <text evidence="1">The sequence shown here is derived from an EMBL/GenBank/DDBJ whole genome shotgun (WGS) entry which is preliminary data.</text>
</comment>
<dbReference type="EMBL" id="BARV01038896">
    <property type="protein sequence ID" value="GAI52016.1"/>
    <property type="molecule type" value="Genomic_DNA"/>
</dbReference>
<reference evidence="1" key="1">
    <citation type="journal article" date="2014" name="Front. Microbiol.">
        <title>High frequency of phylogenetically diverse reductive dehalogenase-homologous genes in deep subseafloor sedimentary metagenomes.</title>
        <authorList>
            <person name="Kawai M."/>
            <person name="Futagami T."/>
            <person name="Toyoda A."/>
            <person name="Takaki Y."/>
            <person name="Nishi S."/>
            <person name="Hori S."/>
            <person name="Arai W."/>
            <person name="Tsubouchi T."/>
            <person name="Morono Y."/>
            <person name="Uchiyama I."/>
            <person name="Ito T."/>
            <person name="Fujiyama A."/>
            <person name="Inagaki F."/>
            <person name="Takami H."/>
        </authorList>
    </citation>
    <scope>NUCLEOTIDE SEQUENCE</scope>
    <source>
        <strain evidence="1">Expedition CK06-06</strain>
    </source>
</reference>
<evidence type="ECO:0000313" key="1">
    <source>
        <dbReference type="EMBL" id="GAI52016.1"/>
    </source>
</evidence>
<sequence length="94" mass="9953">ELVSAVIDPPNEFAYFGTSTSPGRVVQLGLADFTRVGAITLATDENLLSSAVIDQPNGFAYFGTLTTPGRVVKVKLTQAVPAIRTKHLMMMGIG</sequence>